<proteinExistence type="predicted"/>
<organism evidence="1 2">
    <name type="scientific">Candidatus Gemmiger excrementipullorum</name>
    <dbReference type="NCBI Taxonomy" id="2838610"/>
    <lineage>
        <taxon>Bacteria</taxon>
        <taxon>Bacillati</taxon>
        <taxon>Bacillota</taxon>
        <taxon>Clostridia</taxon>
        <taxon>Eubacteriales</taxon>
        <taxon>Gemmiger</taxon>
    </lineage>
</organism>
<protein>
    <submittedName>
        <fullName evidence="1">Uncharacterized protein</fullName>
    </submittedName>
</protein>
<dbReference type="EMBL" id="DXEI01000032">
    <property type="protein sequence ID" value="HIX94203.1"/>
    <property type="molecule type" value="Genomic_DNA"/>
</dbReference>
<sequence length="57" mass="6721">MTYTQKETLKMALAVYAEHCNQMMSLLKNKETQEYYKKELDYIWDAIAAVDALEEDP</sequence>
<dbReference type="AlphaFoldDB" id="A0A9D1XZ20"/>
<evidence type="ECO:0000313" key="2">
    <source>
        <dbReference type="Proteomes" id="UP000886751"/>
    </source>
</evidence>
<accession>A0A9D1XZ20</accession>
<comment type="caution">
    <text evidence="1">The sequence shown here is derived from an EMBL/GenBank/DDBJ whole genome shotgun (WGS) entry which is preliminary data.</text>
</comment>
<evidence type="ECO:0000313" key="1">
    <source>
        <dbReference type="EMBL" id="HIX94203.1"/>
    </source>
</evidence>
<reference evidence="1" key="1">
    <citation type="journal article" date="2021" name="PeerJ">
        <title>Extensive microbial diversity within the chicken gut microbiome revealed by metagenomics and culture.</title>
        <authorList>
            <person name="Gilroy R."/>
            <person name="Ravi A."/>
            <person name="Getino M."/>
            <person name="Pursley I."/>
            <person name="Horton D.L."/>
            <person name="Alikhan N.F."/>
            <person name="Baker D."/>
            <person name="Gharbi K."/>
            <person name="Hall N."/>
            <person name="Watson M."/>
            <person name="Adriaenssens E.M."/>
            <person name="Foster-Nyarko E."/>
            <person name="Jarju S."/>
            <person name="Secka A."/>
            <person name="Antonio M."/>
            <person name="Oren A."/>
            <person name="Chaudhuri R.R."/>
            <person name="La Ragione R."/>
            <person name="Hildebrand F."/>
            <person name="Pallen M.J."/>
        </authorList>
    </citation>
    <scope>NUCLEOTIDE SEQUENCE</scope>
    <source>
        <strain evidence="1">ChiHecec2B26-7398</strain>
    </source>
</reference>
<reference evidence="1" key="2">
    <citation type="submission" date="2021-04" db="EMBL/GenBank/DDBJ databases">
        <authorList>
            <person name="Gilroy R."/>
        </authorList>
    </citation>
    <scope>NUCLEOTIDE SEQUENCE</scope>
    <source>
        <strain evidence="1">ChiHecec2B26-7398</strain>
    </source>
</reference>
<name>A0A9D1XZ20_9FIRM</name>
<dbReference type="Proteomes" id="UP000886751">
    <property type="component" value="Unassembled WGS sequence"/>
</dbReference>
<gene>
    <name evidence="1" type="ORF">H9846_01960</name>
</gene>